<feature type="transmembrane region" description="Helical" evidence="10">
    <location>
        <begin position="12"/>
        <end position="33"/>
    </location>
</feature>
<evidence type="ECO:0000256" key="2">
    <source>
        <dbReference type="ARBA" id="ARBA00022722"/>
    </source>
</evidence>
<keyword evidence="10" id="KW-1133">Transmembrane helix</keyword>
<evidence type="ECO:0000256" key="6">
    <source>
        <dbReference type="ARBA" id="ARBA00023180"/>
    </source>
</evidence>
<keyword evidence="10" id="KW-0812">Transmembrane</keyword>
<dbReference type="GO" id="GO:0033897">
    <property type="term" value="F:ribonuclease T2 activity"/>
    <property type="evidence" value="ECO:0007669"/>
    <property type="project" value="InterPro"/>
</dbReference>
<evidence type="ECO:0000256" key="5">
    <source>
        <dbReference type="ARBA" id="ARBA00023157"/>
    </source>
</evidence>
<proteinExistence type="inferred from homology"/>
<dbReference type="AlphaFoldDB" id="F4MJ70"/>
<keyword evidence="4" id="KW-0378">Hydrolase</keyword>
<dbReference type="CDD" id="cd01061">
    <property type="entry name" value="RNase_T2_euk"/>
    <property type="match status" value="1"/>
</dbReference>
<dbReference type="GO" id="GO:0005576">
    <property type="term" value="C:extracellular region"/>
    <property type="evidence" value="ECO:0007669"/>
    <property type="project" value="TreeGrafter"/>
</dbReference>
<keyword evidence="5" id="KW-1015">Disulfide bond</keyword>
<dbReference type="Gene3D" id="3.90.730.10">
    <property type="entry name" value="Ribonuclease T2-like"/>
    <property type="match status" value="1"/>
</dbReference>
<dbReference type="InterPro" id="IPR018188">
    <property type="entry name" value="RNase_T2_His_AS_1"/>
</dbReference>
<dbReference type="GO" id="GO:0006401">
    <property type="term" value="P:RNA catabolic process"/>
    <property type="evidence" value="ECO:0007669"/>
    <property type="project" value="TreeGrafter"/>
</dbReference>
<keyword evidence="4" id="KW-0255">Endonuclease</keyword>
<keyword evidence="2" id="KW-0540">Nuclease</keyword>
<keyword evidence="7" id="KW-0456">Lyase</keyword>
<accession>F4MJ70</accession>
<evidence type="ECO:0000256" key="4">
    <source>
        <dbReference type="ARBA" id="ARBA00022759"/>
    </source>
</evidence>
<dbReference type="PANTHER" id="PTHR11240">
    <property type="entry name" value="RIBONUCLEASE T2"/>
    <property type="match status" value="1"/>
</dbReference>
<dbReference type="InterPro" id="IPR033697">
    <property type="entry name" value="Ribonuclease_T2_eukaryotic"/>
</dbReference>
<evidence type="ECO:0000256" key="8">
    <source>
        <dbReference type="ARBA" id="ARBA00025641"/>
    </source>
</evidence>
<keyword evidence="3" id="KW-0732">Signal</keyword>
<keyword evidence="10" id="KW-0472">Membrane</keyword>
<evidence type="ECO:0000256" key="3">
    <source>
        <dbReference type="ARBA" id="ARBA00022729"/>
    </source>
</evidence>
<dbReference type="Pfam" id="PF00445">
    <property type="entry name" value="Ribonuclease_T2"/>
    <property type="match status" value="1"/>
</dbReference>
<dbReference type="EMBL" id="FJ946628">
    <property type="protein sequence ID" value="ADB91384.1"/>
    <property type="molecule type" value="Genomic_DNA"/>
</dbReference>
<evidence type="ECO:0000256" key="10">
    <source>
        <dbReference type="SAM" id="Phobius"/>
    </source>
</evidence>
<organism evidence="11">
    <name type="scientific">Pyrus pyrifolia</name>
    <name type="common">Chinese pear</name>
    <name type="synonym">Pyrus serotina</name>
    <dbReference type="NCBI Taxonomy" id="3767"/>
    <lineage>
        <taxon>Eukaryota</taxon>
        <taxon>Viridiplantae</taxon>
        <taxon>Streptophyta</taxon>
        <taxon>Embryophyta</taxon>
        <taxon>Tracheophyta</taxon>
        <taxon>Spermatophyta</taxon>
        <taxon>Magnoliopsida</taxon>
        <taxon>eudicotyledons</taxon>
        <taxon>Gunneridae</taxon>
        <taxon>Pentapetalae</taxon>
        <taxon>rosids</taxon>
        <taxon>fabids</taxon>
        <taxon>Rosales</taxon>
        <taxon>Rosaceae</taxon>
        <taxon>Amygdaloideae</taxon>
        <taxon>Maleae</taxon>
        <taxon>Pyrus</taxon>
    </lineage>
</organism>
<dbReference type="PROSITE" id="PS00530">
    <property type="entry name" value="RNASE_T2_1"/>
    <property type="match status" value="1"/>
</dbReference>
<dbReference type="GO" id="GO:0003723">
    <property type="term" value="F:RNA binding"/>
    <property type="evidence" value="ECO:0007669"/>
    <property type="project" value="InterPro"/>
</dbReference>
<dbReference type="SUPFAM" id="SSF55895">
    <property type="entry name" value="Ribonuclease Rh-like"/>
    <property type="match status" value="1"/>
</dbReference>
<dbReference type="PANTHER" id="PTHR11240:SF18">
    <property type="entry name" value="OS07G0630400 PROTEIN"/>
    <property type="match status" value="1"/>
</dbReference>
<keyword evidence="6" id="KW-0325">Glycoprotein</keyword>
<evidence type="ECO:0000256" key="1">
    <source>
        <dbReference type="ARBA" id="ARBA00007469"/>
    </source>
</evidence>
<evidence type="ECO:0000313" key="11">
    <source>
        <dbReference type="EMBL" id="ADB91384.1"/>
    </source>
</evidence>
<name>F4MJ70_PYRPY</name>
<sequence length="240" mass="27644">MVTASPLNKYYSMGITGIIYMVTTVFSLVVLIFSSSTVGFDYFQFTQQYQPAACNSNPTPCKDPPAKLFTVHGLWPSNWNLPDPIFCKNTTITRQQIKNIQAQLKIIWPNVFNRTNHLVFWNKQWNKHGSCGYTTINNEIQYFETVIKMYITKKQNVSKILSKAKIKPEGKNRTRAEIINAISISTNNMTPKLKCQKNNGTIELVEVTLCNDHNITKFINCRHPYDPQSQFFCPKINILY</sequence>
<evidence type="ECO:0000256" key="9">
    <source>
        <dbReference type="RuleBase" id="RU004328"/>
    </source>
</evidence>
<comment type="similarity">
    <text evidence="1 9">Belongs to the RNase T2 family.</text>
</comment>
<comment type="function">
    <text evidence="8">Self-incompatibility (SI) is the inherited ability of a flowering plant to prevent self-fertilization by discriminating between self and non-self pollen during pollination. In many species, self-incompatibility is controlled by the single, multiallelic locus S.</text>
</comment>
<dbReference type="InterPro" id="IPR036430">
    <property type="entry name" value="RNase_T2-like_sf"/>
</dbReference>
<dbReference type="InterPro" id="IPR001568">
    <property type="entry name" value="RNase_T2-like"/>
</dbReference>
<reference evidence="11" key="1">
    <citation type="submission" date="2009-04" db="EMBL/GenBank/DDBJ databases">
        <title>Cloning of Chinese pear S-RNases.</title>
        <authorList>
            <person name="Tan X.F."/>
            <person name="Deng J.J."/>
            <person name="WuYun T.N."/>
            <person name="Zhang L."/>
            <person name="Jin Z."/>
            <person name="Bao M.R."/>
            <person name="Li X.G."/>
        </authorList>
    </citation>
    <scope>NUCLEOTIDE SEQUENCE</scope>
    <source>
        <strain evidence="11">Huiyang Hongli</strain>
    </source>
</reference>
<gene>
    <name evidence="11" type="primary">S-RNase</name>
</gene>
<evidence type="ECO:0000256" key="7">
    <source>
        <dbReference type="ARBA" id="ARBA00023239"/>
    </source>
</evidence>
<protein>
    <submittedName>
        <fullName evidence="11">S-locus S-RNase S46</fullName>
    </submittedName>
</protein>